<dbReference type="EMBL" id="FMZM01000001">
    <property type="protein sequence ID" value="SDC12908.1"/>
    <property type="molecule type" value="Genomic_DNA"/>
</dbReference>
<dbReference type="AlphaFoldDB" id="A0A1G6J293"/>
<accession>A0A1G6J293</accession>
<dbReference type="STRING" id="1045774.SAMN05421872_101351"/>
<sequence length="319" mass="36164">MMIPKRDPDDPRNGPVILRQQLLKAGWNDRAIRRRIHSGQWTRIRNGAFIPTEQWKQLDDAGRHGLRARAVQQQAKTEVVLSHVSGLPEYDAPTWGLDLSEVHVTRPDGKAGRHEAGVQQHCGTVEKEDVVTRNGVQVMTATRLVLEVTTFGDAEASLVVANHLLHVEATTPEMLRARYESMTQWPKTLITDLVLRLADPRIETPGESRTFYLIFRQGLPRPQPQYVVTDAAGDFVARVDFAWPELGVWLEFDGQVKYEKLLKPGQRASDVVLQEKEREKAIRRATGWRCIRITWADLAHPELTAARIRAELFPDEVAA</sequence>
<evidence type="ECO:0000313" key="2">
    <source>
        <dbReference type="Proteomes" id="UP000199034"/>
    </source>
</evidence>
<organism evidence="1 2">
    <name type="scientific">Nocardioides lianchengensis</name>
    <dbReference type="NCBI Taxonomy" id="1045774"/>
    <lineage>
        <taxon>Bacteria</taxon>
        <taxon>Bacillati</taxon>
        <taxon>Actinomycetota</taxon>
        <taxon>Actinomycetes</taxon>
        <taxon>Propionibacteriales</taxon>
        <taxon>Nocardioidaceae</taxon>
        <taxon>Nocardioides</taxon>
    </lineage>
</organism>
<evidence type="ECO:0000313" key="1">
    <source>
        <dbReference type="EMBL" id="SDC12908.1"/>
    </source>
</evidence>
<name>A0A1G6J293_9ACTN</name>
<dbReference type="OrthoDB" id="5143202at2"/>
<keyword evidence="2" id="KW-1185">Reference proteome</keyword>
<proteinExistence type="predicted"/>
<gene>
    <name evidence="1" type="ORF">SAMN05421872_101351</name>
</gene>
<dbReference type="RefSeq" id="WP_090850130.1">
    <property type="nucleotide sequence ID" value="NZ_FMZM01000001.1"/>
</dbReference>
<dbReference type="Proteomes" id="UP000199034">
    <property type="component" value="Unassembled WGS sequence"/>
</dbReference>
<protein>
    <submittedName>
        <fullName evidence="1">Transcriptional regulator, AbiEi antitoxin, Type IV TA system</fullName>
    </submittedName>
</protein>
<reference evidence="2" key="1">
    <citation type="submission" date="2016-10" db="EMBL/GenBank/DDBJ databases">
        <authorList>
            <person name="Varghese N."/>
            <person name="Submissions S."/>
        </authorList>
    </citation>
    <scope>NUCLEOTIDE SEQUENCE [LARGE SCALE GENOMIC DNA]</scope>
    <source>
        <strain evidence="2">CGMCC 4.6858</strain>
    </source>
</reference>